<dbReference type="AlphaFoldDB" id="A0A7G5ELY7"/>
<evidence type="ECO:0000259" key="3">
    <source>
        <dbReference type="Pfam" id="PF10145"/>
    </source>
</evidence>
<feature type="transmembrane region" description="Helical" evidence="2">
    <location>
        <begin position="752"/>
        <end position="773"/>
    </location>
</feature>
<feature type="domain" description="Phage tail tape measure protein" evidence="3">
    <location>
        <begin position="217"/>
        <end position="425"/>
    </location>
</feature>
<feature type="transmembrane region" description="Helical" evidence="2">
    <location>
        <begin position="561"/>
        <end position="583"/>
    </location>
</feature>
<keyword evidence="2" id="KW-1133">Transmembrane helix</keyword>
<name>A0A7G5ELY7_9BURK</name>
<reference evidence="4 5" key="1">
    <citation type="journal article" date="2020" name="G3 (Bethesda)">
        <title>CeMbio - The Caenorhabditis elegans Microbiome Resource.</title>
        <authorList>
            <person name="Dirksen P."/>
            <person name="Assie A."/>
            <person name="Zimmermann J."/>
            <person name="Zhang F."/>
            <person name="Tietje A.M."/>
            <person name="Marsh S.A."/>
            <person name="Felix M.A."/>
            <person name="Shapira M."/>
            <person name="Kaleta C."/>
            <person name="Schulenburg H."/>
            <person name="Samuel B."/>
        </authorList>
    </citation>
    <scope>NUCLEOTIDE SEQUENCE [LARGE SCALE GENOMIC DNA]</scope>
    <source>
        <strain evidence="4 5">BIGb0172</strain>
    </source>
</reference>
<feature type="coiled-coil region" evidence="1">
    <location>
        <begin position="118"/>
        <end position="145"/>
    </location>
</feature>
<dbReference type="KEGG" id="cpis:HS961_20405"/>
<keyword evidence="2" id="KW-0472">Membrane</keyword>
<evidence type="ECO:0000256" key="1">
    <source>
        <dbReference type="SAM" id="Coils"/>
    </source>
</evidence>
<accession>A0A7G5ELY7</accession>
<feature type="transmembrane region" description="Helical" evidence="2">
    <location>
        <begin position="523"/>
        <end position="549"/>
    </location>
</feature>
<gene>
    <name evidence="4" type="ORF">HS961_20405</name>
</gene>
<organism evidence="4 5">
    <name type="scientific">Comamonas piscis</name>
    <dbReference type="NCBI Taxonomy" id="1562974"/>
    <lineage>
        <taxon>Bacteria</taxon>
        <taxon>Pseudomonadati</taxon>
        <taxon>Pseudomonadota</taxon>
        <taxon>Betaproteobacteria</taxon>
        <taxon>Burkholderiales</taxon>
        <taxon>Comamonadaceae</taxon>
        <taxon>Comamonas</taxon>
    </lineage>
</organism>
<keyword evidence="1" id="KW-0175">Coiled coil</keyword>
<dbReference type="NCBIfam" id="TIGR01760">
    <property type="entry name" value="tape_meas_TP901"/>
    <property type="match status" value="1"/>
</dbReference>
<dbReference type="Pfam" id="PF10145">
    <property type="entry name" value="PhageMin_Tail"/>
    <property type="match status" value="1"/>
</dbReference>
<sequence length="843" mass="88284">MDKLRLEVLFAAVEKVTGPLKAMATGSKATAGALGETELALKQLMAQQRALTKFEKERDRLDEARGALEQARAIGVKRTVLKQLTADYEKQLTVVKGLQSKMAASGWANATVDQRSLATSIQATNAKLDQQRHKMEQQRQVEQRLHVLRENHSKAMMKMAMYGGAAAGAQMAGQKARVPFQAAVDAFMPAEDASTQLSASLMRADGQVPKSFKEMVDLATKLGDKLPGTTKDFIELMQALSQEGLSDKTILGGTAEAASYLAVQLKKVPKEAATMAAKMQDATRATEAEMMGILDMVQRSHYAGADADFMLAGFTKMAPVLDITKKKGLEVMNALSPMMVMLNQAGMTDGGSAGNAIRKVFQASMSQKKLVKANKALSGAKAGFSLDFSNGKGEFGGIDKMFKQLKKLDKLNTMQRGLVINELFGDDAETLQVVNTLITKGADGYQEAAKKLADQASLQMRVNEQLKTLTNAAEAAQGSFTNMLAEFGQAIAPELKAILGWLGDVANGIGAWARANPGLAKGIMMVVGGAAALLTVGGALGIGILALLGPMTIARFLLSRFLLNLVATRVAAAGAAPAVGLLGRLWAGAGNAVGGALGWFTRLGQWVGSLSAYIPTVLRFGLTFLRLLGPIGLVITAATLLYQRWDDVVGGAKMLWEDLTSAIGSGLQAVMGLTSQFFNAGANIIQGLVSGITSRIAAVRDAVGEVASSSIGWFKEKLGIHSPSRVFAELGGYVGEGAAQGITGSSGLVRNAALGMAAATLVPMGAMALPMGGMLPMPDMASMAASAPAGGAAAGGGASYYTISITVQGNAKGDEIGAAVRAEIERIERQKAARRGSSLTDID</sequence>
<dbReference type="Proteomes" id="UP000515240">
    <property type="component" value="Chromosome"/>
</dbReference>
<evidence type="ECO:0000313" key="5">
    <source>
        <dbReference type="Proteomes" id="UP000515240"/>
    </source>
</evidence>
<evidence type="ECO:0000256" key="2">
    <source>
        <dbReference type="SAM" id="Phobius"/>
    </source>
</evidence>
<keyword evidence="2" id="KW-0812">Transmembrane</keyword>
<feature type="coiled-coil region" evidence="1">
    <location>
        <begin position="44"/>
        <end position="74"/>
    </location>
</feature>
<proteinExistence type="predicted"/>
<keyword evidence="5" id="KW-1185">Reference proteome</keyword>
<dbReference type="InterPro" id="IPR010090">
    <property type="entry name" value="Phage_tape_meas"/>
</dbReference>
<protein>
    <submittedName>
        <fullName evidence="4">Phage tail tape measure protein</fullName>
    </submittedName>
</protein>
<dbReference type="EMBL" id="CP058554">
    <property type="protein sequence ID" value="QMV75012.1"/>
    <property type="molecule type" value="Genomic_DNA"/>
</dbReference>
<dbReference type="RefSeq" id="WP_182325157.1">
    <property type="nucleotide sequence ID" value="NZ_CP058554.1"/>
</dbReference>
<evidence type="ECO:0000313" key="4">
    <source>
        <dbReference type="EMBL" id="QMV75012.1"/>
    </source>
</evidence>
<feature type="transmembrane region" description="Helical" evidence="2">
    <location>
        <begin position="627"/>
        <end position="645"/>
    </location>
</feature>